<dbReference type="InterPro" id="IPR041413">
    <property type="entry name" value="MLTR_LBD"/>
</dbReference>
<dbReference type="KEGG" id="pfla:Pflav_047420"/>
<gene>
    <name evidence="2" type="ORF">Pflav_047420</name>
</gene>
<evidence type="ECO:0000313" key="3">
    <source>
        <dbReference type="Proteomes" id="UP000502508"/>
    </source>
</evidence>
<name>A0A6F8XWU7_9ACTN</name>
<dbReference type="EMBL" id="AP022870">
    <property type="protein sequence ID" value="BCB78332.1"/>
    <property type="molecule type" value="Genomic_DNA"/>
</dbReference>
<dbReference type="PANTHER" id="PTHR35010">
    <property type="entry name" value="BLL4672 PROTEIN-RELATED"/>
    <property type="match status" value="1"/>
</dbReference>
<accession>A0A6F8XWU7</accession>
<protein>
    <submittedName>
        <fullName evidence="2">Transcriptional regulator</fullName>
    </submittedName>
</protein>
<evidence type="ECO:0000313" key="2">
    <source>
        <dbReference type="EMBL" id="BCB78332.1"/>
    </source>
</evidence>
<dbReference type="InterPro" id="IPR010982">
    <property type="entry name" value="Lambda_DNA-bd_dom_sf"/>
</dbReference>
<evidence type="ECO:0000259" key="1">
    <source>
        <dbReference type="PROSITE" id="PS50943"/>
    </source>
</evidence>
<dbReference type="InterPro" id="IPR001387">
    <property type="entry name" value="Cro/C1-type_HTH"/>
</dbReference>
<dbReference type="Proteomes" id="UP000502508">
    <property type="component" value="Chromosome"/>
</dbReference>
<dbReference type="Gene3D" id="3.30.450.180">
    <property type="match status" value="1"/>
</dbReference>
<keyword evidence="3" id="KW-1185">Reference proteome</keyword>
<dbReference type="GO" id="GO:0003677">
    <property type="term" value="F:DNA binding"/>
    <property type="evidence" value="ECO:0007669"/>
    <property type="project" value="InterPro"/>
</dbReference>
<reference evidence="2 3" key="2">
    <citation type="submission" date="2020-03" db="EMBL/GenBank/DDBJ databases">
        <authorList>
            <person name="Ichikawa N."/>
            <person name="Kimura A."/>
            <person name="Kitahashi Y."/>
            <person name="Uohara A."/>
        </authorList>
    </citation>
    <scope>NUCLEOTIDE SEQUENCE [LARGE SCALE GENOMIC DNA]</scope>
    <source>
        <strain evidence="2 3">NBRC 107702</strain>
    </source>
</reference>
<dbReference type="PANTHER" id="PTHR35010:SF2">
    <property type="entry name" value="BLL4672 PROTEIN"/>
    <property type="match status" value="1"/>
</dbReference>
<dbReference type="CDD" id="cd00093">
    <property type="entry name" value="HTH_XRE"/>
    <property type="match status" value="1"/>
</dbReference>
<proteinExistence type="predicted"/>
<dbReference type="PROSITE" id="PS50943">
    <property type="entry name" value="HTH_CROC1"/>
    <property type="match status" value="1"/>
</dbReference>
<dbReference type="Gene3D" id="1.10.260.40">
    <property type="entry name" value="lambda repressor-like DNA-binding domains"/>
    <property type="match status" value="1"/>
</dbReference>
<organism evidence="2 3">
    <name type="scientific">Phytohabitans flavus</name>
    <dbReference type="NCBI Taxonomy" id="1076124"/>
    <lineage>
        <taxon>Bacteria</taxon>
        <taxon>Bacillati</taxon>
        <taxon>Actinomycetota</taxon>
        <taxon>Actinomycetes</taxon>
        <taxon>Micromonosporales</taxon>
        <taxon>Micromonosporaceae</taxon>
    </lineage>
</organism>
<dbReference type="Pfam" id="PF17765">
    <property type="entry name" value="MLTR_LBD"/>
    <property type="match status" value="1"/>
</dbReference>
<dbReference type="SMART" id="SM00530">
    <property type="entry name" value="HTH_XRE"/>
    <property type="match status" value="1"/>
</dbReference>
<dbReference type="Pfam" id="PF13560">
    <property type="entry name" value="HTH_31"/>
    <property type="match status" value="1"/>
</dbReference>
<feature type="domain" description="HTH cro/C1-type" evidence="1">
    <location>
        <begin position="35"/>
        <end position="82"/>
    </location>
</feature>
<dbReference type="SUPFAM" id="SSF47413">
    <property type="entry name" value="lambda repressor-like DNA-binding domains"/>
    <property type="match status" value="1"/>
</dbReference>
<dbReference type="AlphaFoldDB" id="A0A6F8XWU7"/>
<reference evidence="2 3" key="1">
    <citation type="submission" date="2020-03" db="EMBL/GenBank/DDBJ databases">
        <title>Whole genome shotgun sequence of Phytohabitans flavus NBRC 107702.</title>
        <authorList>
            <person name="Komaki H."/>
            <person name="Tamura T."/>
        </authorList>
    </citation>
    <scope>NUCLEOTIDE SEQUENCE [LARGE SCALE GENOMIC DNA]</scope>
    <source>
        <strain evidence="2 3">NBRC 107702</strain>
    </source>
</reference>
<sequence>MIDRVGLAGFLRHRRASLQPEMVGLPRGHRRRTSGLRREEVASICNISVDYYSRLERGRGPFPSEKLIDSIADGLHLSLDERDHLLRLAGHNPPNRGCTGNHISPGLLRIFDGMIESPVEIVTETGETLRQSPLARALNGDLTGFVGPDRAVGYRWFTDPTSRSRYHPGDHDRISRVFAAKARSVAALRGPGSRAACLVERLRRESPEFADLWSEQQVGVEFDKGNRIMHPELGVITVACHVLIDPEQSHYFVVYTAEPYTESDAKLKRLAEVIKGPRRLAEAPAPQTT</sequence>